<feature type="compositionally biased region" description="Basic residues" evidence="1">
    <location>
        <begin position="38"/>
        <end position="52"/>
    </location>
</feature>
<feature type="compositionally biased region" description="Low complexity" evidence="1">
    <location>
        <begin position="1"/>
        <end position="22"/>
    </location>
</feature>
<evidence type="ECO:0000313" key="2">
    <source>
        <dbReference type="EMBL" id="KIK81843.1"/>
    </source>
</evidence>
<reference evidence="2 3" key="1">
    <citation type="submission" date="2014-04" db="EMBL/GenBank/DDBJ databases">
        <authorList>
            <consortium name="DOE Joint Genome Institute"/>
            <person name="Kuo A."/>
            <person name="Kohler A."/>
            <person name="Jargeat P."/>
            <person name="Nagy L.G."/>
            <person name="Floudas D."/>
            <person name="Copeland A."/>
            <person name="Barry K.W."/>
            <person name="Cichocki N."/>
            <person name="Veneault-Fourrey C."/>
            <person name="LaButti K."/>
            <person name="Lindquist E.A."/>
            <person name="Lipzen A."/>
            <person name="Lundell T."/>
            <person name="Morin E."/>
            <person name="Murat C."/>
            <person name="Sun H."/>
            <person name="Tunlid A."/>
            <person name="Henrissat B."/>
            <person name="Grigoriev I.V."/>
            <person name="Hibbett D.S."/>
            <person name="Martin F."/>
            <person name="Nordberg H.P."/>
            <person name="Cantor M.N."/>
            <person name="Hua S.X."/>
        </authorList>
    </citation>
    <scope>NUCLEOTIDE SEQUENCE [LARGE SCALE GENOMIC DNA]</scope>
    <source>
        <strain evidence="2 3">Ve08.2h10</strain>
    </source>
</reference>
<name>A0A0D0D1B8_9AGAM</name>
<dbReference type="OrthoDB" id="3263613at2759"/>
<dbReference type="EMBL" id="KN825722">
    <property type="protein sequence ID" value="KIK81843.1"/>
    <property type="molecule type" value="Genomic_DNA"/>
</dbReference>
<feature type="region of interest" description="Disordered" evidence="1">
    <location>
        <begin position="169"/>
        <end position="203"/>
    </location>
</feature>
<evidence type="ECO:0000313" key="3">
    <source>
        <dbReference type="Proteomes" id="UP000054538"/>
    </source>
</evidence>
<gene>
    <name evidence="2" type="ORF">PAXRUDRAFT_832583</name>
</gene>
<dbReference type="Proteomes" id="UP000054538">
    <property type="component" value="Unassembled WGS sequence"/>
</dbReference>
<protein>
    <submittedName>
        <fullName evidence="2">Uncharacterized protein</fullName>
    </submittedName>
</protein>
<keyword evidence="3" id="KW-1185">Reference proteome</keyword>
<feature type="region of interest" description="Disordered" evidence="1">
    <location>
        <begin position="1"/>
        <end position="90"/>
    </location>
</feature>
<evidence type="ECO:0000256" key="1">
    <source>
        <dbReference type="SAM" id="MobiDB-lite"/>
    </source>
</evidence>
<dbReference type="AlphaFoldDB" id="A0A0D0D1B8"/>
<sequence length="365" mass="38857">MAPETRCSAPSTPSTPSTPRASIGPGGLITPPNSTLRRIPHCTKCHRPRAGHPRSGCPYVDASDPPSPSTTKPISKGAQASSAGDDGISEDLSSLHIVDPTQGSGEMPVKGKDQRRLSVRFALVPQETLASLGTTDSELVRQLLQPGMMSDDLAPGDLDSKVLSWRRTLHDGETVDGPTRSSTPEERRLLSSHAGSSLSRRMPCTLTTPTASLTVTEPLTDQGIGGSAIDMNETIYFLPDLDVKKPKPLVRSMSAEQRSLFLDRLSHSSSTAPATLLSISLSDVDNVRSDAEQVGFIVRVLPNQEDDKKWVILGSDQKAVDLLADKFTEEERKNTRAKGKGGKFKAVAGGVVVGAVATWTGLAFS</sequence>
<dbReference type="InParanoid" id="A0A0D0D1B8"/>
<reference evidence="3" key="2">
    <citation type="submission" date="2015-01" db="EMBL/GenBank/DDBJ databases">
        <title>Evolutionary Origins and Diversification of the Mycorrhizal Mutualists.</title>
        <authorList>
            <consortium name="DOE Joint Genome Institute"/>
            <consortium name="Mycorrhizal Genomics Consortium"/>
            <person name="Kohler A."/>
            <person name="Kuo A."/>
            <person name="Nagy L.G."/>
            <person name="Floudas D."/>
            <person name="Copeland A."/>
            <person name="Barry K.W."/>
            <person name="Cichocki N."/>
            <person name="Veneault-Fourrey C."/>
            <person name="LaButti K."/>
            <person name="Lindquist E.A."/>
            <person name="Lipzen A."/>
            <person name="Lundell T."/>
            <person name="Morin E."/>
            <person name="Murat C."/>
            <person name="Riley R."/>
            <person name="Ohm R."/>
            <person name="Sun H."/>
            <person name="Tunlid A."/>
            <person name="Henrissat B."/>
            <person name="Grigoriev I.V."/>
            <person name="Hibbett D.S."/>
            <person name="Martin F."/>
        </authorList>
    </citation>
    <scope>NUCLEOTIDE SEQUENCE [LARGE SCALE GENOMIC DNA]</scope>
    <source>
        <strain evidence="3">Ve08.2h10</strain>
    </source>
</reference>
<proteinExistence type="predicted"/>
<accession>A0A0D0D1B8</accession>
<dbReference type="HOGENOM" id="CLU_071866_0_0_1"/>
<organism evidence="2 3">
    <name type="scientific">Paxillus rubicundulus Ve08.2h10</name>
    <dbReference type="NCBI Taxonomy" id="930991"/>
    <lineage>
        <taxon>Eukaryota</taxon>
        <taxon>Fungi</taxon>
        <taxon>Dikarya</taxon>
        <taxon>Basidiomycota</taxon>
        <taxon>Agaricomycotina</taxon>
        <taxon>Agaricomycetes</taxon>
        <taxon>Agaricomycetidae</taxon>
        <taxon>Boletales</taxon>
        <taxon>Paxilineae</taxon>
        <taxon>Paxillaceae</taxon>
        <taxon>Paxillus</taxon>
    </lineage>
</organism>